<dbReference type="AlphaFoldDB" id="A0A078GL72"/>
<dbReference type="GO" id="GO:1903189">
    <property type="term" value="P:glyoxal metabolic process"/>
    <property type="evidence" value="ECO:0000318"/>
    <property type="project" value="GO_Central"/>
</dbReference>
<dbReference type="Proteomes" id="UP001295469">
    <property type="component" value="Chromosome C06"/>
</dbReference>
<keyword evidence="2" id="KW-0677">Repeat</keyword>
<proteinExistence type="inferred from homology"/>
<feature type="domain" description="DJ-1/PfpI" evidence="3">
    <location>
        <begin position="315"/>
        <end position="477"/>
    </location>
</feature>
<comment type="similarity">
    <text evidence="1">Belongs to the peptidase C56 family.</text>
</comment>
<dbReference type="NCBIfam" id="TIGR01383">
    <property type="entry name" value="not_thiJ"/>
    <property type="match status" value="2"/>
</dbReference>
<dbReference type="CDD" id="cd03135">
    <property type="entry name" value="GATase1_DJ-1"/>
    <property type="match status" value="2"/>
</dbReference>
<dbReference type="PANTHER" id="PTHR48094:SF12">
    <property type="entry name" value="PARKINSON DISEASE PROTEIN 7 HOMOLOG"/>
    <property type="match status" value="1"/>
</dbReference>
<dbReference type="InterPro" id="IPR006287">
    <property type="entry name" value="DJ-1"/>
</dbReference>
<dbReference type="Pfam" id="PF01965">
    <property type="entry name" value="DJ-1_PfpI"/>
    <property type="match status" value="2"/>
</dbReference>
<dbReference type="InterPro" id="IPR029062">
    <property type="entry name" value="Class_I_gatase-like"/>
</dbReference>
<dbReference type="Proteomes" id="UP000028999">
    <property type="component" value="Unassembled WGS sequence"/>
</dbReference>
<protein>
    <submittedName>
        <fullName evidence="4">(rape) hypothetical protein</fullName>
    </submittedName>
    <submittedName>
        <fullName evidence="5">BnaC06g06250D protein</fullName>
    </submittedName>
</protein>
<dbReference type="EMBL" id="HG994370">
    <property type="protein sequence ID" value="CAF2055793.1"/>
    <property type="molecule type" value="Genomic_DNA"/>
</dbReference>
<dbReference type="Gene3D" id="3.40.50.880">
    <property type="match status" value="2"/>
</dbReference>
<feature type="domain" description="DJ-1/PfpI" evidence="3">
    <location>
        <begin position="108"/>
        <end position="274"/>
    </location>
</feature>
<gene>
    <name evidence="5" type="primary">BnaC06g06250D</name>
    <name evidence="4" type="ORF">DARMORV10_C06P09040.1</name>
    <name evidence="5" type="ORF">GSBRNA2T00033530001</name>
</gene>
<evidence type="ECO:0000313" key="5">
    <source>
        <dbReference type="EMBL" id="CDY25999.1"/>
    </source>
</evidence>
<evidence type="ECO:0000256" key="1">
    <source>
        <dbReference type="ARBA" id="ARBA00008542"/>
    </source>
</evidence>
<reference evidence="5 6" key="1">
    <citation type="journal article" date="2014" name="Science">
        <title>Plant genetics. Early allopolyploid evolution in the post-Neolithic Brassica napus oilseed genome.</title>
        <authorList>
            <person name="Chalhoub B."/>
            <person name="Denoeud F."/>
            <person name="Liu S."/>
            <person name="Parkin I.A."/>
            <person name="Tang H."/>
            <person name="Wang X."/>
            <person name="Chiquet J."/>
            <person name="Belcram H."/>
            <person name="Tong C."/>
            <person name="Samans B."/>
            <person name="Correa M."/>
            <person name="Da Silva C."/>
            <person name="Just J."/>
            <person name="Falentin C."/>
            <person name="Koh C.S."/>
            <person name="Le Clainche I."/>
            <person name="Bernard M."/>
            <person name="Bento P."/>
            <person name="Noel B."/>
            <person name="Labadie K."/>
            <person name="Alberti A."/>
            <person name="Charles M."/>
            <person name="Arnaud D."/>
            <person name="Guo H."/>
            <person name="Daviaud C."/>
            <person name="Alamery S."/>
            <person name="Jabbari K."/>
            <person name="Zhao M."/>
            <person name="Edger P.P."/>
            <person name="Chelaifa H."/>
            <person name="Tack D."/>
            <person name="Lassalle G."/>
            <person name="Mestiri I."/>
            <person name="Schnel N."/>
            <person name="Le Paslier M.C."/>
            <person name="Fan G."/>
            <person name="Renault V."/>
            <person name="Bayer P.E."/>
            <person name="Golicz A.A."/>
            <person name="Manoli S."/>
            <person name="Lee T.H."/>
            <person name="Thi V.H."/>
            <person name="Chalabi S."/>
            <person name="Hu Q."/>
            <person name="Fan C."/>
            <person name="Tollenaere R."/>
            <person name="Lu Y."/>
            <person name="Battail C."/>
            <person name="Shen J."/>
            <person name="Sidebottom C.H."/>
            <person name="Wang X."/>
            <person name="Canaguier A."/>
            <person name="Chauveau A."/>
            <person name="Berard A."/>
            <person name="Deniot G."/>
            <person name="Guan M."/>
            <person name="Liu Z."/>
            <person name="Sun F."/>
            <person name="Lim Y.P."/>
            <person name="Lyons E."/>
            <person name="Town C.D."/>
            <person name="Bancroft I."/>
            <person name="Wang X."/>
            <person name="Meng J."/>
            <person name="Ma J."/>
            <person name="Pires J.C."/>
            <person name="King G.J."/>
            <person name="Brunel D."/>
            <person name="Delourme R."/>
            <person name="Renard M."/>
            <person name="Aury J.M."/>
            <person name="Adams K.L."/>
            <person name="Batley J."/>
            <person name="Snowdon R.J."/>
            <person name="Tost J."/>
            <person name="Edwards D."/>
            <person name="Zhou Y."/>
            <person name="Hua W."/>
            <person name="Sharpe A.G."/>
            <person name="Paterson A.H."/>
            <person name="Guan C."/>
            <person name="Wincker P."/>
        </authorList>
    </citation>
    <scope>NUCLEOTIDE SEQUENCE [LARGE SCALE GENOMIC DNA]</scope>
    <source>
        <strain evidence="6">cv. Darmor-bzh</strain>
    </source>
</reference>
<evidence type="ECO:0000259" key="3">
    <source>
        <dbReference type="Pfam" id="PF01965"/>
    </source>
</evidence>
<reference evidence="4" key="3">
    <citation type="submission" date="2021-01" db="EMBL/GenBank/DDBJ databases">
        <authorList>
            <consortium name="Genoscope - CEA"/>
            <person name="William W."/>
        </authorList>
    </citation>
    <scope>NUCLEOTIDE SEQUENCE</scope>
</reference>
<dbReference type="InterPro" id="IPR050325">
    <property type="entry name" value="Prot/Nucl_acid_deglycase"/>
</dbReference>
<reference evidence="5" key="2">
    <citation type="submission" date="2014-06" db="EMBL/GenBank/DDBJ databases">
        <authorList>
            <person name="Genoscope - CEA"/>
        </authorList>
    </citation>
    <scope>NUCLEOTIDE SEQUENCE</scope>
</reference>
<dbReference type="GO" id="GO:0005737">
    <property type="term" value="C:cytoplasm"/>
    <property type="evidence" value="ECO:0000318"/>
    <property type="project" value="GO_Central"/>
</dbReference>
<dbReference type="OMA" id="PYGAICT"/>
<dbReference type="Gramene" id="CDY25999">
    <property type="protein sequence ID" value="CDY25999"/>
    <property type="gene ID" value="GSBRNA2T00033530001"/>
</dbReference>
<dbReference type="SUPFAM" id="SSF52317">
    <property type="entry name" value="Class I glutamine amidotransferase-like"/>
    <property type="match status" value="2"/>
</dbReference>
<dbReference type="PANTHER" id="PTHR48094">
    <property type="entry name" value="PROTEIN/NUCLEIC ACID DEGLYCASE DJ-1-RELATED"/>
    <property type="match status" value="1"/>
</dbReference>
<dbReference type="PaxDb" id="3708-A0A078GL72"/>
<dbReference type="InterPro" id="IPR002818">
    <property type="entry name" value="DJ-1/PfpI"/>
</dbReference>
<name>A0A078GL72_BRANA</name>
<keyword evidence="6" id="KW-1185">Reference proteome</keyword>
<dbReference type="EMBL" id="LK032184">
    <property type="protein sequence ID" value="CDY25999.1"/>
    <property type="molecule type" value="Genomic_DNA"/>
</dbReference>
<evidence type="ECO:0000256" key="2">
    <source>
        <dbReference type="ARBA" id="ARBA00022737"/>
    </source>
</evidence>
<dbReference type="STRING" id="3708.A0A078GL72"/>
<evidence type="ECO:0000313" key="6">
    <source>
        <dbReference type="Proteomes" id="UP000028999"/>
    </source>
</evidence>
<accession>A0A078GL72</accession>
<dbReference type="FunFam" id="3.40.50.880:FF:000015">
    <property type="entry name" value="Protein DJ-1 homolog C"/>
    <property type="match status" value="2"/>
</dbReference>
<sequence length="494" mass="53522">MSLIKILTIIFFFSFRKHRKTTTTALIKLRTGTLFSLLNNKLHAVFDQPKQTFSLALAHSRHVFTRQWRRRRVTATLVSLHFSSPRRTSLLVNRRSFSVSATMASHSKKVLIPVAHGTEPFEAVVMIDVLRRGGADVTVASVENQVGVDACHGIKMVADTLLSDITDSVFDLIMLPGGLPGGETLKNCKALENMVKKQDADGRLNAAICCAPALALGTWGLLEGKKATCYPVFMEKLGATCATAVESRVEIDGRIVTSRGPGTTMEFSVALVEQLFGKEKAAEVSAPLVMRPNPGDEYTITELNQIKWSYENTPQILVPIADGSEEMEAVAIIDVLRRAKANVVVAALGNSLEVVASRKVKLVADVLLNEAEKNSYDLIVLPGGLGGAEAFASSEKLVNMLKKQAESNKPYGAVCASPALVFEPHGLLKGKKATAYPPMCNKLSDQSHIEHRVLVDGNLITSRGPGTSLECALAIVEKFYGREKGLQLSKATLV</sequence>
<organism evidence="5 6">
    <name type="scientific">Brassica napus</name>
    <name type="common">Rape</name>
    <dbReference type="NCBI Taxonomy" id="3708"/>
    <lineage>
        <taxon>Eukaryota</taxon>
        <taxon>Viridiplantae</taxon>
        <taxon>Streptophyta</taxon>
        <taxon>Embryophyta</taxon>
        <taxon>Tracheophyta</taxon>
        <taxon>Spermatophyta</taxon>
        <taxon>Magnoliopsida</taxon>
        <taxon>eudicotyledons</taxon>
        <taxon>Gunneridae</taxon>
        <taxon>Pentapetalae</taxon>
        <taxon>rosids</taxon>
        <taxon>malvids</taxon>
        <taxon>Brassicales</taxon>
        <taxon>Brassicaceae</taxon>
        <taxon>Brassiceae</taxon>
        <taxon>Brassica</taxon>
    </lineage>
</organism>
<evidence type="ECO:0000313" key="4">
    <source>
        <dbReference type="EMBL" id="CAF2055793.1"/>
    </source>
</evidence>